<evidence type="ECO:0000313" key="3">
    <source>
        <dbReference type="Proteomes" id="UP000244811"/>
    </source>
</evidence>
<dbReference type="InterPro" id="IPR035925">
    <property type="entry name" value="BSD_dom_sf"/>
</dbReference>
<sequence length="596" mass="69324">MVEFKYENVQVDGIDGTCVLNDFDLLFSVSNSVYKWSLSNWTRSEKSKKTAKVRLTFKESCVRVTPESSDFDSLIKPIIVVDFNENRDKLEEFCDFISNVFNKSRKVTYEVQPSHETLGSQPNEFSSQVSTTDKIVSDEIDQSKRVLLNSNIHLSTLYNTLISPVSDYHGYITPNDFWDHHKLELTSKFAQPLARSNLEGFVAAPPASTVVNSQNVYNYTPELVDALLKEDETIRHLHKKLVVDKNFPEENFWKRILQSRYFYNLIGEKIPENQIVYDDIKGIPIKRTLKRLDTNDVLNNSDISSELITCNDSKKTMRNNKFRNIKHNFGKTFKPDDTRELLVHRFNHHSYNIIRDSQSNIGEFSKSYNNRVDSNLLETDVENHRKMKLLDISQKDLQEKDQQGLISNLCIISSLSMPGQTQQHVKQLVKSESIESLNKIQFKIRQSSLTETSRWIDDLRHFDVSKYINDFKNDDLVNRRMFVLNTKLCQSEKLMQLAQFDYDPNTVNRMKEIQKEIVEILQIYYRTLMPEEDKRGRLLTVLRSIKQKIESMNDAGISSHTVKALQSSLLDQITAVEAYDMKLRSYVSSLRSQRAK</sequence>
<dbReference type="InterPro" id="IPR027079">
    <property type="entry name" value="Tfb1/GTF2H1"/>
</dbReference>
<dbReference type="PANTHER" id="PTHR12856">
    <property type="entry name" value="TRANSCRIPTION INITIATION FACTOR IIH-RELATED"/>
    <property type="match status" value="1"/>
</dbReference>
<organism evidence="2 3">
    <name type="scientific">Theileria orientalis</name>
    <dbReference type="NCBI Taxonomy" id="68886"/>
    <lineage>
        <taxon>Eukaryota</taxon>
        <taxon>Sar</taxon>
        <taxon>Alveolata</taxon>
        <taxon>Apicomplexa</taxon>
        <taxon>Aconoidasida</taxon>
        <taxon>Piroplasmida</taxon>
        <taxon>Theileriidae</taxon>
        <taxon>Theileria</taxon>
    </lineage>
</organism>
<name>A0A976MED1_THEOR</name>
<protein>
    <recommendedName>
        <fullName evidence="1">BSD domain-containing protein</fullName>
    </recommendedName>
</protein>
<dbReference type="InterPro" id="IPR005607">
    <property type="entry name" value="BSD_dom"/>
</dbReference>
<proteinExistence type="predicted"/>
<evidence type="ECO:0000259" key="1">
    <source>
        <dbReference type="PROSITE" id="PS50858"/>
    </source>
</evidence>
<dbReference type="Gene3D" id="6.10.140.1200">
    <property type="match status" value="1"/>
</dbReference>
<dbReference type="GO" id="GO:0006351">
    <property type="term" value="P:DNA-templated transcription"/>
    <property type="evidence" value="ECO:0007669"/>
    <property type="project" value="InterPro"/>
</dbReference>
<dbReference type="AlphaFoldDB" id="A0A976MED1"/>
<dbReference type="GO" id="GO:0006289">
    <property type="term" value="P:nucleotide-excision repair"/>
    <property type="evidence" value="ECO:0007669"/>
    <property type="project" value="InterPro"/>
</dbReference>
<evidence type="ECO:0000313" key="2">
    <source>
        <dbReference type="EMBL" id="UKK02884.1"/>
    </source>
</evidence>
<dbReference type="GO" id="GO:0000439">
    <property type="term" value="C:transcription factor TFIIH core complex"/>
    <property type="evidence" value="ECO:0007669"/>
    <property type="project" value="InterPro"/>
</dbReference>
<dbReference type="Proteomes" id="UP000244811">
    <property type="component" value="Chromosome 4"/>
</dbReference>
<dbReference type="SUPFAM" id="SSF140383">
    <property type="entry name" value="BSD domain-like"/>
    <property type="match status" value="1"/>
</dbReference>
<feature type="domain" description="BSD" evidence="1">
    <location>
        <begin position="211"/>
        <end position="264"/>
    </location>
</feature>
<dbReference type="EMBL" id="CP056072">
    <property type="protein sequence ID" value="UKK02884.1"/>
    <property type="molecule type" value="Genomic_DNA"/>
</dbReference>
<reference evidence="2" key="1">
    <citation type="submission" date="2022-07" db="EMBL/GenBank/DDBJ databases">
        <title>Evaluation of T. orientalis genome assembly methods using nanopore sequencing and analysis of variation between genomes.</title>
        <authorList>
            <person name="Yam J."/>
            <person name="Micallef M.L."/>
            <person name="Liu M."/>
            <person name="Djordjevic S.P."/>
            <person name="Bogema D.R."/>
            <person name="Jenkins C."/>
        </authorList>
    </citation>
    <scope>NUCLEOTIDE SEQUENCE</scope>
    <source>
        <strain evidence="2">Goon Nure</strain>
    </source>
</reference>
<gene>
    <name evidence="2" type="ORF">MACK_002982</name>
</gene>
<dbReference type="PROSITE" id="PS50858">
    <property type="entry name" value="BSD"/>
    <property type="match status" value="1"/>
</dbReference>
<accession>A0A976MED1</accession>